<dbReference type="EMBL" id="LR798258">
    <property type="protein sequence ID" value="CAB5218478.1"/>
    <property type="molecule type" value="Genomic_DNA"/>
</dbReference>
<proteinExistence type="predicted"/>
<reference evidence="1" key="1">
    <citation type="submission" date="2020-05" db="EMBL/GenBank/DDBJ databases">
        <authorList>
            <person name="Chiriac C."/>
            <person name="Salcher M."/>
            <person name="Ghai R."/>
            <person name="Kavagutti S V."/>
        </authorList>
    </citation>
    <scope>NUCLEOTIDE SEQUENCE</scope>
</reference>
<organism evidence="1">
    <name type="scientific">uncultured Caudovirales phage</name>
    <dbReference type="NCBI Taxonomy" id="2100421"/>
    <lineage>
        <taxon>Viruses</taxon>
        <taxon>Duplodnaviria</taxon>
        <taxon>Heunggongvirae</taxon>
        <taxon>Uroviricota</taxon>
        <taxon>Caudoviricetes</taxon>
        <taxon>Peduoviridae</taxon>
        <taxon>Maltschvirus</taxon>
        <taxon>Maltschvirus maltsch</taxon>
    </lineage>
</organism>
<accession>A0A6J7WNP7</accession>
<sequence>MKEVVITLLVAILIFFIFKNAHYTKDEPYILTKIDTVYQEKTLTKYTKGKNIPYSVISEVIRIDTITDTIKILNDYLSVKVYTDTFTIDSSKFTIIDTISQNTIQGRRFLADIKERTITITNDIYHKDKNSLYLGFLGDLRRFDNKLGIGVGLTFKTAKNDLFNFGATTNQFSVGYYKKLF</sequence>
<evidence type="ECO:0000313" key="1">
    <source>
        <dbReference type="EMBL" id="CAB5218478.1"/>
    </source>
</evidence>
<name>A0A6J7WNP7_9CAUD</name>
<gene>
    <name evidence="1" type="ORF">UFOVP213_21</name>
</gene>
<protein>
    <submittedName>
        <fullName evidence="1">Uncharacterized protein</fullName>
    </submittedName>
</protein>